<evidence type="ECO:0000313" key="1">
    <source>
        <dbReference type="EMBL" id="PWD84449.1"/>
    </source>
</evidence>
<dbReference type="RefSeq" id="WP_109235627.1">
    <property type="nucleotide sequence ID" value="NZ_BMXZ01000001.1"/>
</dbReference>
<protein>
    <submittedName>
        <fullName evidence="1">Uncharacterized protein</fullName>
    </submittedName>
</protein>
<dbReference type="EMBL" id="QEWR01000002">
    <property type="protein sequence ID" value="PWD84449.1"/>
    <property type="molecule type" value="Genomic_DNA"/>
</dbReference>
<dbReference type="AlphaFoldDB" id="A0A2U2AML1"/>
<proteinExistence type="predicted"/>
<evidence type="ECO:0000313" key="2">
    <source>
        <dbReference type="Proteomes" id="UP000244948"/>
    </source>
</evidence>
<keyword evidence="2" id="KW-1185">Reference proteome</keyword>
<comment type="caution">
    <text evidence="1">The sequence shown here is derived from an EMBL/GenBank/DDBJ whole genome shotgun (WGS) entry which is preliminary data.</text>
</comment>
<sequence length="111" mass="13541">MQDLQRIHPFELVQYDDHLWGVYFPAQDRFEVFDDLEIEVTGYTWIDIIEFYLEHELIELQGAFRYEPNEESCELQGSFENIKAFILNFRPLYFSDNDLSLLIEEMREAWY</sequence>
<accession>A0A2U2AML1</accession>
<dbReference type="Proteomes" id="UP000244948">
    <property type="component" value="Unassembled WGS sequence"/>
</dbReference>
<name>A0A2U2AML1_9GAMM</name>
<gene>
    <name evidence="1" type="ORF">DC082_02595</name>
</gene>
<organism evidence="1 2">
    <name type="scientific">Ignatzschineria indica</name>
    <dbReference type="NCBI Taxonomy" id="472583"/>
    <lineage>
        <taxon>Bacteria</taxon>
        <taxon>Pseudomonadati</taxon>
        <taxon>Pseudomonadota</taxon>
        <taxon>Gammaproteobacteria</taxon>
        <taxon>Cardiobacteriales</taxon>
        <taxon>Ignatzschineriaceae</taxon>
        <taxon>Ignatzschineria</taxon>
    </lineage>
</organism>
<reference evidence="1 2" key="1">
    <citation type="journal article" date="2018" name="Genome Announc.">
        <title>Ignatzschineria cameli sp. nov., isolated from necrotic foot tissue of dromedaries (Camelus dromedarius) and associated maggots (Wohlfahrtia species) in Dubai.</title>
        <authorList>
            <person name="Tsang C.C."/>
            <person name="Tang J.Y."/>
            <person name="Fong J.Y."/>
            <person name="Kinne J."/>
            <person name="Lee H.H."/>
            <person name="Joseph M."/>
            <person name="Jose S."/>
            <person name="Schuster R.K."/>
            <person name="Tang Y."/>
            <person name="Sivakumar S."/>
            <person name="Chen J.H."/>
            <person name="Teng J.L."/>
            <person name="Lau S.K."/>
            <person name="Wernery U."/>
            <person name="Woo P.C."/>
        </authorList>
    </citation>
    <scope>NUCLEOTIDE SEQUENCE [LARGE SCALE GENOMIC DNA]</scope>
    <source>
        <strain evidence="1 2">KCTC 22643</strain>
    </source>
</reference>